<evidence type="ECO:0000313" key="7">
    <source>
        <dbReference type="EMBL" id="ADG98534.1"/>
    </source>
</evidence>
<dbReference type="eggNOG" id="COG1024">
    <property type="taxonomic scope" value="Bacteria"/>
</dbReference>
<evidence type="ECO:0000313" key="8">
    <source>
        <dbReference type="Proteomes" id="UP000002247"/>
    </source>
</evidence>
<evidence type="ECO:0000256" key="6">
    <source>
        <dbReference type="RuleBase" id="RU003707"/>
    </source>
</evidence>
<comment type="similarity">
    <text evidence="2 6">Belongs to the enoyl-CoA hydratase/isomerase family.</text>
</comment>
<dbReference type="CDD" id="cd06558">
    <property type="entry name" value="crotonase-like"/>
    <property type="match status" value="1"/>
</dbReference>
<dbReference type="EMBL" id="CP001958">
    <property type="protein sequence ID" value="ADG98534.1"/>
    <property type="molecule type" value="Genomic_DNA"/>
</dbReference>
<comment type="catalytic activity">
    <reaction evidence="4">
        <text>a (3S)-3-hydroxyacyl-CoA = a (2E)-enoyl-CoA + H2O</text>
        <dbReference type="Rhea" id="RHEA:16105"/>
        <dbReference type="ChEBI" id="CHEBI:15377"/>
        <dbReference type="ChEBI" id="CHEBI:57318"/>
        <dbReference type="ChEBI" id="CHEBI:58856"/>
        <dbReference type="EC" id="4.2.1.17"/>
    </reaction>
</comment>
<evidence type="ECO:0000256" key="4">
    <source>
        <dbReference type="ARBA" id="ARBA00023709"/>
    </source>
</evidence>
<dbReference type="GO" id="GO:0006631">
    <property type="term" value="P:fatty acid metabolic process"/>
    <property type="evidence" value="ECO:0007669"/>
    <property type="project" value="UniProtKB-KW"/>
</dbReference>
<name>D6Z9A4_SEGRD</name>
<protein>
    <submittedName>
        <fullName evidence="7">Enoyl-CoA hydratase/isomerase</fullName>
    </submittedName>
</protein>
<keyword evidence="7" id="KW-0413">Isomerase</keyword>
<proteinExistence type="inferred from homology"/>
<gene>
    <name evidence="7" type="ordered locus">Srot_2079</name>
</gene>
<evidence type="ECO:0000256" key="5">
    <source>
        <dbReference type="ARBA" id="ARBA00023717"/>
    </source>
</evidence>
<evidence type="ECO:0000256" key="2">
    <source>
        <dbReference type="ARBA" id="ARBA00005254"/>
    </source>
</evidence>
<dbReference type="InterPro" id="IPR018376">
    <property type="entry name" value="Enoyl-CoA_hyd/isom_CS"/>
</dbReference>
<keyword evidence="8" id="KW-1185">Reference proteome</keyword>
<accession>D6Z9A4</accession>
<dbReference type="PANTHER" id="PTHR43802:SF1">
    <property type="entry name" value="IP11341P-RELATED"/>
    <property type="match status" value="1"/>
</dbReference>
<dbReference type="STRING" id="640132.Srot_2079"/>
<dbReference type="GO" id="GO:0004300">
    <property type="term" value="F:enoyl-CoA hydratase activity"/>
    <property type="evidence" value="ECO:0007669"/>
    <property type="project" value="UniProtKB-EC"/>
</dbReference>
<dbReference type="RefSeq" id="WP_013138986.1">
    <property type="nucleotide sequence ID" value="NC_014168.1"/>
</dbReference>
<dbReference type="Proteomes" id="UP000002247">
    <property type="component" value="Chromosome"/>
</dbReference>
<dbReference type="Gene3D" id="3.90.226.10">
    <property type="entry name" value="2-enoyl-CoA Hydratase, Chain A, domain 1"/>
    <property type="match status" value="1"/>
</dbReference>
<dbReference type="HOGENOM" id="CLU_009834_7_4_11"/>
<dbReference type="NCBIfam" id="NF006108">
    <property type="entry name" value="PRK08259.1"/>
    <property type="match status" value="1"/>
</dbReference>
<keyword evidence="3" id="KW-0276">Fatty acid metabolism</keyword>
<dbReference type="OrthoDB" id="4284283at2"/>
<evidence type="ECO:0000256" key="1">
    <source>
        <dbReference type="ARBA" id="ARBA00002994"/>
    </source>
</evidence>
<reference evidence="7 8" key="1">
    <citation type="journal article" date="2010" name="Stand. Genomic Sci.">
        <title>Complete genome sequence of Segniliparus rotundus type strain (CDC 1076).</title>
        <authorList>
            <person name="Sikorski J."/>
            <person name="Lapidus A."/>
            <person name="Copeland A."/>
            <person name="Misra M."/>
            <person name="Glavina Del Rio T."/>
            <person name="Nolan M."/>
            <person name="Lucas S."/>
            <person name="Chen F."/>
            <person name="Tice H."/>
            <person name="Cheng J.F."/>
            <person name="Jando M."/>
            <person name="Schneider S."/>
            <person name="Bruce D."/>
            <person name="Goodwin L."/>
            <person name="Pitluck S."/>
            <person name="Liolios K."/>
            <person name="Mikhailova N."/>
            <person name="Pati A."/>
            <person name="Ivanova N."/>
            <person name="Mavromatis K."/>
            <person name="Chen A."/>
            <person name="Palaniappan K."/>
            <person name="Chertkov O."/>
            <person name="Land M."/>
            <person name="Hauser L."/>
            <person name="Chang Y.J."/>
            <person name="Jeffries C.D."/>
            <person name="Brettin T."/>
            <person name="Detter J.C."/>
            <person name="Han C."/>
            <person name="Rohde M."/>
            <person name="Goker M."/>
            <person name="Bristow J."/>
            <person name="Eisen J.A."/>
            <person name="Markowitz V."/>
            <person name="Hugenholtz P."/>
            <person name="Kyrpides N.C."/>
            <person name="Klenk H.P."/>
        </authorList>
    </citation>
    <scope>NUCLEOTIDE SEQUENCE [LARGE SCALE GENOMIC DNA]</scope>
    <source>
        <strain evidence="8">ATCC BAA-972 / CDC 1076 / CIP 108378 / DSM 44985 / JCM 13578</strain>
    </source>
</reference>
<dbReference type="Gene3D" id="1.10.287.2460">
    <property type="match status" value="1"/>
</dbReference>
<organism evidence="7 8">
    <name type="scientific">Segniliparus rotundus (strain ATCC BAA-972 / CDC 1076 / CIP 108378 / DSM 44985 / JCM 13578)</name>
    <dbReference type="NCBI Taxonomy" id="640132"/>
    <lineage>
        <taxon>Bacteria</taxon>
        <taxon>Bacillati</taxon>
        <taxon>Actinomycetota</taxon>
        <taxon>Actinomycetes</taxon>
        <taxon>Mycobacteriales</taxon>
        <taxon>Segniliparaceae</taxon>
        <taxon>Segniliparus</taxon>
    </lineage>
</organism>
<sequence length="256" mass="27133">MPVRVERRGAVTVVILDRPEVRNAIDGEHAGALVDAFLAFDEDEEANVAVLYGAGGSFCAGFDLKAVSEGRVGHIVPPGEPGIAGIGPTRLLLSKPVIAAVEGYAVAGGLELALWADLRVADPGAVFGVFCRRWGVPLIDGGTIRLPRLIGQSRALDMVLTGRPVHAEEALAFGLANRVSAAGAVLDEALALAERLADFPQQCMRHDRLSVYEQEHLSLDEAIKNEWRHGLFSLADEAVLGAAQFAAGRGRHGDFS</sequence>
<dbReference type="PROSITE" id="PS00166">
    <property type="entry name" value="ENOYL_COA_HYDRATASE"/>
    <property type="match status" value="1"/>
</dbReference>
<dbReference type="KEGG" id="srt:Srot_2079"/>
<dbReference type="SUPFAM" id="SSF52096">
    <property type="entry name" value="ClpP/crotonase"/>
    <property type="match status" value="1"/>
</dbReference>
<dbReference type="AlphaFoldDB" id="D6Z9A4"/>
<dbReference type="GO" id="GO:0016853">
    <property type="term" value="F:isomerase activity"/>
    <property type="evidence" value="ECO:0007669"/>
    <property type="project" value="UniProtKB-KW"/>
</dbReference>
<dbReference type="InterPro" id="IPR029045">
    <property type="entry name" value="ClpP/crotonase-like_dom_sf"/>
</dbReference>
<keyword evidence="3" id="KW-0443">Lipid metabolism</keyword>
<dbReference type="Pfam" id="PF00378">
    <property type="entry name" value="ECH_1"/>
    <property type="match status" value="1"/>
</dbReference>
<dbReference type="InterPro" id="IPR001753">
    <property type="entry name" value="Enoyl-CoA_hydra/iso"/>
</dbReference>
<comment type="catalytic activity">
    <reaction evidence="5">
        <text>a 4-saturated-(3S)-3-hydroxyacyl-CoA = a (3E)-enoyl-CoA + H2O</text>
        <dbReference type="Rhea" id="RHEA:20724"/>
        <dbReference type="ChEBI" id="CHEBI:15377"/>
        <dbReference type="ChEBI" id="CHEBI:58521"/>
        <dbReference type="ChEBI" id="CHEBI:137480"/>
        <dbReference type="EC" id="4.2.1.17"/>
    </reaction>
</comment>
<comment type="function">
    <text evidence="1">Could possibly oxidize fatty acids using specific components.</text>
</comment>
<dbReference type="PANTHER" id="PTHR43802">
    <property type="entry name" value="ENOYL-COA HYDRATASE"/>
    <property type="match status" value="1"/>
</dbReference>
<evidence type="ECO:0000256" key="3">
    <source>
        <dbReference type="ARBA" id="ARBA00022832"/>
    </source>
</evidence>